<organism evidence="1 2">
    <name type="scientific">Phocaeicola dorei CL03T12C01</name>
    <dbReference type="NCBI Taxonomy" id="997877"/>
    <lineage>
        <taxon>Bacteria</taxon>
        <taxon>Pseudomonadati</taxon>
        <taxon>Bacteroidota</taxon>
        <taxon>Bacteroidia</taxon>
        <taxon>Bacteroidales</taxon>
        <taxon>Bacteroidaceae</taxon>
        <taxon>Phocaeicola</taxon>
    </lineage>
</organism>
<reference evidence="1 2" key="1">
    <citation type="submission" date="2012-02" db="EMBL/GenBank/DDBJ databases">
        <title>The Genome Sequence of Bacteroides dorei CL03T12C01.</title>
        <authorList>
            <consortium name="The Broad Institute Genome Sequencing Platform"/>
            <person name="Earl A."/>
            <person name="Ward D."/>
            <person name="Feldgarden M."/>
            <person name="Gevers D."/>
            <person name="Zitomersky N.L."/>
            <person name="Coyne M.J."/>
            <person name="Comstock L.E."/>
            <person name="Young S.K."/>
            <person name="Zeng Q."/>
            <person name="Gargeya S."/>
            <person name="Fitzgerald M."/>
            <person name="Haas B."/>
            <person name="Abouelleil A."/>
            <person name="Alvarado L."/>
            <person name="Arachchi H.M."/>
            <person name="Berlin A."/>
            <person name="Chapman S.B."/>
            <person name="Gearin G."/>
            <person name="Goldberg J."/>
            <person name="Griggs A."/>
            <person name="Gujja S."/>
            <person name="Hansen M."/>
            <person name="Heiman D."/>
            <person name="Howarth C."/>
            <person name="Larimer J."/>
            <person name="Lui A."/>
            <person name="MacDonald P.J.P."/>
            <person name="McCowen C."/>
            <person name="Montmayeur A."/>
            <person name="Murphy C."/>
            <person name="Neiman D."/>
            <person name="Pearson M."/>
            <person name="Priest M."/>
            <person name="Roberts A."/>
            <person name="Saif S."/>
            <person name="Shea T."/>
            <person name="Sisk P."/>
            <person name="Stolte C."/>
            <person name="Sykes S."/>
            <person name="Wortman J."/>
            <person name="Nusbaum C."/>
            <person name="Birren B."/>
        </authorList>
    </citation>
    <scope>NUCLEOTIDE SEQUENCE [LARGE SCALE GENOMIC DNA]</scope>
    <source>
        <strain evidence="1 2">CL03T12C01</strain>
    </source>
</reference>
<gene>
    <name evidence="1" type="ORF">HMPREF1065_02039</name>
</gene>
<comment type="caution">
    <text evidence="1">The sequence shown here is derived from an EMBL/GenBank/DDBJ whole genome shotgun (WGS) entry which is preliminary data.</text>
</comment>
<dbReference type="EMBL" id="AGXI01000013">
    <property type="protein sequence ID" value="EIY38141.1"/>
    <property type="molecule type" value="Genomic_DNA"/>
</dbReference>
<protein>
    <submittedName>
        <fullName evidence="1">Uncharacterized protein</fullName>
    </submittedName>
</protein>
<dbReference type="Proteomes" id="UP000004019">
    <property type="component" value="Unassembled WGS sequence"/>
</dbReference>
<dbReference type="PATRIC" id="fig|997877.3.peg.2141"/>
<dbReference type="HOGENOM" id="CLU_1232992_0_0_10"/>
<evidence type="ECO:0000313" key="2">
    <source>
        <dbReference type="Proteomes" id="UP000004019"/>
    </source>
</evidence>
<sequence length="224" mass="25012">MDSQEIKAEERNAIFGEIILGYSIFEEASLKTNGSHWEPYLWRKLPLKAVFLYSIKTRTRFHGIQVMMPHYQRFGEQEAQLAQQCQHTSLLHQSTRIGRCAVRRESALIADADRMQVVVPAMRSHLFQRSSAVNLSVTGDIEMVSYVREAPVADVVLAAGLKIQPPPLRGGGAVDNNQGDGSPVHQMQAFRPSAPATAVATVMITFRISVQVFFFVLELIGILF</sequence>
<accession>I9R6Q7</accession>
<dbReference type="AlphaFoldDB" id="I9R6Q7"/>
<name>I9R6Q7_9BACT</name>
<proteinExistence type="predicted"/>
<evidence type="ECO:0000313" key="1">
    <source>
        <dbReference type="EMBL" id="EIY38141.1"/>
    </source>
</evidence>